<sequence>MKLPLLVGLLFLFGCKNTSPKEEEIVKKLPFTAQELQLLQSDMPAEATYDFSLDQEEQFRSIALQVDRDICSGRAIISTAFHFTDHESLDLMLWYDHLCPNHSYNLPPNCFPPIDITVNCKSKNEILLNYQVVNFDELIDSTVIELKNNHELIKRGDIIFTIKWDHLKSEEKQDILIELMKAYIHYSDTAAQEIFQKSLNELDDNQIKELKTKTHFVFQMLDSDVLPPPPPSIIEIIPLEDELTIN</sequence>
<name>A0A1I7G4Q5_9FLAO</name>
<dbReference type="STRING" id="1224947.SAMN05216480_103163"/>
<dbReference type="PROSITE" id="PS51257">
    <property type="entry name" value="PROKAR_LIPOPROTEIN"/>
    <property type="match status" value="1"/>
</dbReference>
<dbReference type="RefSeq" id="WP_093024372.1">
    <property type="nucleotide sequence ID" value="NZ_FPBK01000003.1"/>
</dbReference>
<keyword evidence="2" id="KW-1185">Reference proteome</keyword>
<evidence type="ECO:0000313" key="2">
    <source>
        <dbReference type="Proteomes" id="UP000199138"/>
    </source>
</evidence>
<proteinExistence type="predicted"/>
<gene>
    <name evidence="1" type="ORF">SAMN05216480_103163</name>
</gene>
<accession>A0A1I7G4Q5</accession>
<dbReference type="Proteomes" id="UP000199138">
    <property type="component" value="Unassembled WGS sequence"/>
</dbReference>
<dbReference type="EMBL" id="FPBK01000003">
    <property type="protein sequence ID" value="SFU43331.1"/>
    <property type="molecule type" value="Genomic_DNA"/>
</dbReference>
<organism evidence="1 2">
    <name type="scientific">Pustulibacterium marinum</name>
    <dbReference type="NCBI Taxonomy" id="1224947"/>
    <lineage>
        <taxon>Bacteria</taxon>
        <taxon>Pseudomonadati</taxon>
        <taxon>Bacteroidota</taxon>
        <taxon>Flavobacteriia</taxon>
        <taxon>Flavobacteriales</taxon>
        <taxon>Flavobacteriaceae</taxon>
        <taxon>Pustulibacterium</taxon>
    </lineage>
</organism>
<dbReference type="AlphaFoldDB" id="A0A1I7G4Q5"/>
<protein>
    <submittedName>
        <fullName evidence="1">Uncharacterized protein</fullName>
    </submittedName>
</protein>
<evidence type="ECO:0000313" key="1">
    <source>
        <dbReference type="EMBL" id="SFU43331.1"/>
    </source>
</evidence>
<reference evidence="1 2" key="1">
    <citation type="submission" date="2016-10" db="EMBL/GenBank/DDBJ databases">
        <authorList>
            <person name="de Groot N.N."/>
        </authorList>
    </citation>
    <scope>NUCLEOTIDE SEQUENCE [LARGE SCALE GENOMIC DNA]</scope>
    <source>
        <strain evidence="1 2">CGMCC 1.12333</strain>
    </source>
</reference>